<dbReference type="PRINTS" id="PR00344">
    <property type="entry name" value="BCTRLSENSOR"/>
</dbReference>
<dbReference type="Pfam" id="PF00069">
    <property type="entry name" value="Pkinase"/>
    <property type="match status" value="1"/>
</dbReference>
<comment type="catalytic activity">
    <reaction evidence="1">
        <text>ATP + protein L-histidine = ADP + protein N-phospho-L-histidine.</text>
        <dbReference type="EC" id="2.7.13.3"/>
    </reaction>
</comment>
<dbReference type="InterPro" id="IPR000719">
    <property type="entry name" value="Prot_kinase_dom"/>
</dbReference>
<dbReference type="PROSITE" id="PS50011">
    <property type="entry name" value="PROTEIN_KINASE_DOM"/>
    <property type="match status" value="1"/>
</dbReference>
<feature type="domain" description="Protein kinase" evidence="5">
    <location>
        <begin position="1"/>
        <end position="271"/>
    </location>
</feature>
<dbReference type="InterPro" id="IPR005467">
    <property type="entry name" value="His_kinase_dom"/>
</dbReference>
<feature type="domain" description="Histidine kinase" evidence="6">
    <location>
        <begin position="1496"/>
        <end position="1710"/>
    </location>
</feature>
<dbReference type="Pfam" id="PF01590">
    <property type="entry name" value="GAF"/>
    <property type="match status" value="1"/>
</dbReference>
<dbReference type="SMART" id="SM00387">
    <property type="entry name" value="HATPase_c"/>
    <property type="match status" value="1"/>
</dbReference>
<dbReference type="InterPro" id="IPR053159">
    <property type="entry name" value="Hybrid_Histidine_Kinase"/>
</dbReference>
<name>A0A3N8PN83_9BURK</name>
<comment type="caution">
    <text evidence="7">The sequence shown here is derived from an EMBL/GenBank/DDBJ whole genome shotgun (WGS) entry which is preliminary data.</text>
</comment>
<dbReference type="EC" id="2.7.13.3" evidence="2"/>
<evidence type="ECO:0000256" key="2">
    <source>
        <dbReference type="ARBA" id="ARBA00012438"/>
    </source>
</evidence>
<evidence type="ECO:0000313" key="8">
    <source>
        <dbReference type="Proteomes" id="UP000277921"/>
    </source>
</evidence>
<dbReference type="SUPFAM" id="SSF52540">
    <property type="entry name" value="P-loop containing nucleoside triphosphate hydrolases"/>
    <property type="match status" value="1"/>
</dbReference>
<evidence type="ECO:0000256" key="1">
    <source>
        <dbReference type="ARBA" id="ARBA00000085"/>
    </source>
</evidence>
<dbReference type="SMART" id="SM00065">
    <property type="entry name" value="GAF"/>
    <property type="match status" value="1"/>
</dbReference>
<evidence type="ECO:0000259" key="5">
    <source>
        <dbReference type="PROSITE" id="PS50011"/>
    </source>
</evidence>
<evidence type="ECO:0000313" key="7">
    <source>
        <dbReference type="EMBL" id="RQT08286.1"/>
    </source>
</evidence>
<dbReference type="SUPFAM" id="SSF47384">
    <property type="entry name" value="Homodimeric domain of signal transducing histidine kinase"/>
    <property type="match status" value="1"/>
</dbReference>
<dbReference type="Pfam" id="PF02518">
    <property type="entry name" value="HATPase_c"/>
    <property type="match status" value="1"/>
</dbReference>
<dbReference type="InterPro" id="IPR003594">
    <property type="entry name" value="HATPase_dom"/>
</dbReference>
<dbReference type="Pfam" id="PF00512">
    <property type="entry name" value="HisKA"/>
    <property type="match status" value="1"/>
</dbReference>
<keyword evidence="4" id="KW-0175">Coiled coil</keyword>
<keyword evidence="3" id="KW-0597">Phosphoprotein</keyword>
<dbReference type="Gene3D" id="1.10.510.10">
    <property type="entry name" value="Transferase(Phosphotransferase) domain 1"/>
    <property type="match status" value="1"/>
</dbReference>
<dbReference type="Gene3D" id="3.30.450.40">
    <property type="match status" value="1"/>
</dbReference>
<evidence type="ECO:0000256" key="4">
    <source>
        <dbReference type="SAM" id="Coils"/>
    </source>
</evidence>
<dbReference type="InterPro" id="IPR041664">
    <property type="entry name" value="AAA_16"/>
</dbReference>
<dbReference type="PANTHER" id="PTHR43642">
    <property type="entry name" value="HYBRID SIGNAL TRANSDUCTION HISTIDINE KINASE G"/>
    <property type="match status" value="1"/>
</dbReference>
<dbReference type="InterPro" id="IPR003018">
    <property type="entry name" value="GAF"/>
</dbReference>
<dbReference type="SUPFAM" id="SSF56112">
    <property type="entry name" value="Protein kinase-like (PK-like)"/>
    <property type="match status" value="1"/>
</dbReference>
<dbReference type="EMBL" id="QTQV01000025">
    <property type="protein sequence ID" value="RQT08286.1"/>
    <property type="molecule type" value="Genomic_DNA"/>
</dbReference>
<dbReference type="Pfam" id="PF13191">
    <property type="entry name" value="AAA_16"/>
    <property type="match status" value="1"/>
</dbReference>
<dbReference type="Gene3D" id="3.30.565.10">
    <property type="entry name" value="Histidine kinase-like ATPase, C-terminal domain"/>
    <property type="match status" value="1"/>
</dbReference>
<dbReference type="GO" id="GO:0000155">
    <property type="term" value="F:phosphorelay sensor kinase activity"/>
    <property type="evidence" value="ECO:0007669"/>
    <property type="project" value="InterPro"/>
</dbReference>
<evidence type="ECO:0000259" key="6">
    <source>
        <dbReference type="PROSITE" id="PS50109"/>
    </source>
</evidence>
<dbReference type="SUPFAM" id="SSF55781">
    <property type="entry name" value="GAF domain-like"/>
    <property type="match status" value="1"/>
</dbReference>
<dbReference type="PANTHER" id="PTHR43642:SF1">
    <property type="entry name" value="HYBRID SIGNAL TRANSDUCTION HISTIDINE KINASE G"/>
    <property type="match status" value="1"/>
</dbReference>
<dbReference type="InterPro" id="IPR027417">
    <property type="entry name" value="P-loop_NTPase"/>
</dbReference>
<dbReference type="GO" id="GO:0005524">
    <property type="term" value="F:ATP binding"/>
    <property type="evidence" value="ECO:0007669"/>
    <property type="project" value="InterPro"/>
</dbReference>
<dbReference type="Gene3D" id="3.40.50.300">
    <property type="entry name" value="P-loop containing nucleotide triphosphate hydrolases"/>
    <property type="match status" value="1"/>
</dbReference>
<dbReference type="InterPro" id="IPR036097">
    <property type="entry name" value="HisK_dim/P_sf"/>
</dbReference>
<dbReference type="InterPro" id="IPR036890">
    <property type="entry name" value="HATPase_C_sf"/>
</dbReference>
<proteinExistence type="predicted"/>
<dbReference type="InterPro" id="IPR004358">
    <property type="entry name" value="Sig_transdc_His_kin-like_C"/>
</dbReference>
<dbReference type="SMART" id="SM00388">
    <property type="entry name" value="HisKA"/>
    <property type="match status" value="1"/>
</dbReference>
<dbReference type="Gene3D" id="1.10.287.130">
    <property type="match status" value="1"/>
</dbReference>
<organism evidence="7 8">
    <name type="scientific">Burkholderia contaminans</name>
    <dbReference type="NCBI Taxonomy" id="488447"/>
    <lineage>
        <taxon>Bacteria</taxon>
        <taxon>Pseudomonadati</taxon>
        <taxon>Pseudomonadota</taxon>
        <taxon>Betaproteobacteria</taxon>
        <taxon>Burkholderiales</taxon>
        <taxon>Burkholderiaceae</taxon>
        <taxon>Burkholderia</taxon>
        <taxon>Burkholderia cepacia complex</taxon>
    </lineage>
</organism>
<accession>A0A3N8PN83</accession>
<dbReference type="SUPFAM" id="SSF55874">
    <property type="entry name" value="ATPase domain of HSP90 chaperone/DNA topoisomerase II/histidine kinase"/>
    <property type="match status" value="1"/>
</dbReference>
<evidence type="ECO:0000256" key="3">
    <source>
        <dbReference type="ARBA" id="ARBA00022553"/>
    </source>
</evidence>
<dbReference type="InterPro" id="IPR029016">
    <property type="entry name" value="GAF-like_dom_sf"/>
</dbReference>
<dbReference type="CDD" id="cd00082">
    <property type="entry name" value="HisKA"/>
    <property type="match status" value="1"/>
</dbReference>
<dbReference type="InterPro" id="IPR011009">
    <property type="entry name" value="Kinase-like_dom_sf"/>
</dbReference>
<dbReference type="Proteomes" id="UP000277921">
    <property type="component" value="Unassembled WGS sequence"/>
</dbReference>
<protein>
    <recommendedName>
        <fullName evidence="2">histidine kinase</fullName>
        <ecNumber evidence="2">2.7.13.3</ecNumber>
    </recommendedName>
</protein>
<dbReference type="PROSITE" id="PS50109">
    <property type="entry name" value="HIS_KIN"/>
    <property type="match status" value="1"/>
</dbReference>
<feature type="coiled-coil region" evidence="4">
    <location>
        <begin position="1460"/>
        <end position="1487"/>
    </location>
</feature>
<gene>
    <name evidence="7" type="ORF">DF051_31890</name>
</gene>
<dbReference type="InterPro" id="IPR003661">
    <property type="entry name" value="HisK_dim/P_dom"/>
</dbReference>
<sequence>MENHVAEGIVWDESRYAQATQNFIRASDKFVEFQIVDLTSDTAWLALQTEWSNEVSCSHIEREFNVRAKLSQDWAVVPHALVRTADGPALIYEMSAGTSLSALSGKLSVAQFLSIAIGMARCVAKTHEQRLVHGDIQPANFVRDSNGIVRIRSFMHACDLTGELRFRRQPSEAAAPYAAPERTMWEDAFDDERSDLYSLGVTLFELLTGTYPFKVSSLAEWLHAHVAIEPAKPGKHRADVPPILDEVILKLLSKDTNTRYQTAKSLYHDLAYIEAAWTASGTVAPFDLARADRFLQEAGFGAFVGREGELRQLVDAYDDVALTGRSSMVLIEGGAGLGKTMLVNRLKVRLNPSSQFCGIGKVDQYQSSQPYAPIVGALRSLLAHVAPREDDARGHLTQGIRERLHEHAGLLAQLAPEFAQTMGIPEVEADGTDTMPVSRVHQVLVSAFSAFASPGSPLLLAIDDVQWADDATLDFVEALIADAPANLCVIVTCRPPEYDQTARFRAFVERLRGICTTAIDLTPLQVSDVVRMIGSFLSEPLDRVRDLGELIHMKAEGNPFHVRQLLRALFDARLVRFDGDSHTWTWDGEAIKRHHDAENVVELLEHRLEGLSPAERDMVSWLACIGTECDSGRIARILGASRGDVLYRLEQARRTGFVWRQGEQWGFAHDRIREAAYGLIDPATRAARHEQIAAAMISLSSAGNPDNVLDIAAQIERAIRIPVERARAVSFASMLILAAERTAAAAARDRTLAFLASAETLLGKTAWSDTYDLAKSLTVLRCRTLLATGHLESAAREIDALLPRMRSAIDAAEAYRLKAALLTVNSDYAGAVDVALEGLRLFDIDFPAQPSTDDLTDAYREIEAELAGRSITELVALEKMNDARIEAAMGLLTALEAAMFYPSAGLTLLQLATMVRLTLQYGVTGASVQGLAWYGVYIADAYDAYEEGLAFAKVALALVDKHGFERYRTATLVALDQVSVWTQPLASALGYARQAKAAGNESAELRWQCYSCNHIVSDLIAMGETLPRIRDEIESLLTIARGAGYHDIVDLVATQAEFIESLQTDSGRTIGTWQSRGRESGHTECCENPPMAVLSFWTLVLRGQSAFLLGDLVTAESAFEAAVPLSWSTPAHIMLSDFRLFATLTAIHANRGRLEPEQLLAKVNIHREQMVIWSALNPGTFRNKLMLIEAEFERVRGNDLRAMQLYEASANMAAAQGFVHEQALAHELASRHATESSLSGVARHHLRIAHACYRRWGALGKAARIEAQHSFVATDAVPAAMSLEIQGSTDLDFMVAMRTAQSLSEELDLERLVQSLMINMVVHAGAQYGVLILVRNGVPRIEASARVHGDDVVVDFTRTRPVDKDIPTSMLNRVMRSRKPLVFDDASTQGIPEHAASLAVRPTRSAFCLPLLKQGDLIGVLYLENALVHGVFTPKRTAMLEVLAPQAANSLETARLYTELIEENARRQEMEEALRRARTELAHAAHVTVMGELAASIAHEINQPLTSIVSSAGASLRWLGGAQPNIAEALSNLEDIRASGVRAAEIVRALRALAKQTPVVLAPVVIDDLVEEMLKLTAMEIDSKRVRLRVRLESGSAVVLADRIQIQQVVLNLITNALDAMDSVEHPRLLDVVSTIEAGHVVVSLLDSGPGIDESLMERIFDPFFTTKSHGMGMGLAICKSIMEVHRGMLTATPGPSGGAAFVFRMPLADIAH</sequence>
<dbReference type="RefSeq" id="WP_124584081.1">
    <property type="nucleotide sequence ID" value="NZ_QTQV01000025.1"/>
</dbReference>
<dbReference type="SMART" id="SM00220">
    <property type="entry name" value="S_TKc"/>
    <property type="match status" value="1"/>
</dbReference>
<reference evidence="7 8" key="1">
    <citation type="submission" date="2018-08" db="EMBL/GenBank/DDBJ databases">
        <title>Comparative analysis of Burkholderia isolates from Puerto Rico.</title>
        <authorList>
            <person name="Hall C."/>
            <person name="Sahl J."/>
            <person name="Wagner D."/>
        </authorList>
    </citation>
    <scope>NUCLEOTIDE SEQUENCE [LARGE SCALE GENOMIC DNA]</scope>
    <source>
        <strain evidence="7 8">Bp9025</strain>
    </source>
</reference>